<protein>
    <submittedName>
        <fullName evidence="9">MBL fold metallo-hydrolase</fullName>
    </submittedName>
</protein>
<feature type="transmembrane region" description="Helical" evidence="7">
    <location>
        <begin position="449"/>
        <end position="469"/>
    </location>
</feature>
<dbReference type="NCBIfam" id="TIGR00360">
    <property type="entry name" value="ComEC_N-term"/>
    <property type="match status" value="1"/>
</dbReference>
<dbReference type="SUPFAM" id="SSF56281">
    <property type="entry name" value="Metallo-hydrolase/oxidoreductase"/>
    <property type="match status" value="1"/>
</dbReference>
<feature type="transmembrane region" description="Helical" evidence="7">
    <location>
        <begin position="609"/>
        <end position="627"/>
    </location>
</feature>
<comment type="subcellular location">
    <subcellularLocation>
        <location evidence="1">Cell membrane</location>
        <topology evidence="1">Multi-pass membrane protein</topology>
    </subcellularLocation>
</comment>
<evidence type="ECO:0000256" key="1">
    <source>
        <dbReference type="ARBA" id="ARBA00004651"/>
    </source>
</evidence>
<dbReference type="Pfam" id="PF00753">
    <property type="entry name" value="Lactamase_B"/>
    <property type="match status" value="1"/>
</dbReference>
<dbReference type="PANTHER" id="PTHR30619:SF1">
    <property type="entry name" value="RECOMBINATION PROTEIN 2"/>
    <property type="match status" value="1"/>
</dbReference>
<evidence type="ECO:0000313" key="10">
    <source>
        <dbReference type="Proteomes" id="UP000544090"/>
    </source>
</evidence>
<dbReference type="InterPro" id="IPR052159">
    <property type="entry name" value="Competence_DNA_uptake"/>
</dbReference>
<feature type="domain" description="Metallo-beta-lactamase" evidence="8">
    <location>
        <begin position="647"/>
        <end position="845"/>
    </location>
</feature>
<name>A0A7X6HBI2_9MICC</name>
<dbReference type="CDD" id="cd07731">
    <property type="entry name" value="ComA-like_MBL-fold"/>
    <property type="match status" value="1"/>
</dbReference>
<evidence type="ECO:0000256" key="3">
    <source>
        <dbReference type="ARBA" id="ARBA00022692"/>
    </source>
</evidence>
<sequence length="891" mass="90423">MSRPAPWRRFAEAATAGLPDLADVAGGVDDPEVAGGREGPAAARGPSRVRAWAARLRAAGNPGPHPLPAGGRNTGPLDFRLAGTAAVCWAAALGLPHAPRGTALVLAALLFAAVLAILLRMLLRPEAGSWRTGLCTAILVLAGAVALLSLILGVRQAERLSGPIRAALDAGATVTVRMVALSDAAKVKADGGSFDGSARYQLRAEILEATAGGQRFEAATPVLVIAGSSWAQARYGDALAGAGKLVRTEEPGAVDALLIVSTGFHRTGSPPAADAANALREGFMDGTGALPPDARALLSGMVLGDRSSQPEDLANAMRAAGLTHLLAVSGANCSYVLGFVYLLSAACRLPRPVRGLLALAALAGFILLVRPEPSVLRAASMGSIGVFALLAGRRRASLAFLCLAVIVLLLADPWLAASYGFLLSVLATLGLVLFGERCSSWLQRFLPKLLADAVSLPLAAQVFCSPVLVLLQPELPLYSVPANVLVTPVVPAVTIIGMAAVLLFPVWPWAAAAAVQLAGWLSLWVAGVARTVSGWPAAVLAWPEGAPGAVLALLAGLLLLSLLCLAARLPAGWPSALRAALRLRQRFRPDAPAPRAAGGNSIRRTAVRLLALGAAAAVLSGLAAVLLRSGGGTAGPGWTVAACDVGQGDGLAVNTGGGSAIVVDTGPEPALMDACLDRLGVSWIEVLVLTHMHLDHYGGLAGALDGRGVGRVLVGSARSKLPEQVTTALAAAGAAPERGAAGMSGTAGSARWQILWPVPGGAGAGEENDASLVLSVQAGTGSAGEISMLLTGDLEAEAAGMLLMRLGRAVPAVDVLKISHHGARNGGTRLIEALQPKAAVISVGRGNDYGHPAPEILAALQQNGVPVFRTDVLGTITVAAGGGRLQVAARR</sequence>
<dbReference type="PANTHER" id="PTHR30619">
    <property type="entry name" value="DNA INTERNALIZATION/COMPETENCE PROTEIN COMEC/REC2"/>
    <property type="match status" value="1"/>
</dbReference>
<dbReference type="EMBL" id="JAAZSQ010000003">
    <property type="protein sequence ID" value="NKX54041.1"/>
    <property type="molecule type" value="Genomic_DNA"/>
</dbReference>
<dbReference type="Proteomes" id="UP000544090">
    <property type="component" value="Unassembled WGS sequence"/>
</dbReference>
<dbReference type="InterPro" id="IPR036866">
    <property type="entry name" value="RibonucZ/Hydroxyglut_hydro"/>
</dbReference>
<dbReference type="RefSeq" id="WP_168485370.1">
    <property type="nucleotide sequence ID" value="NZ_JAAZSQ010000003.1"/>
</dbReference>
<reference evidence="9 10" key="1">
    <citation type="submission" date="2020-04" db="EMBL/GenBank/DDBJ databases">
        <title>Arthrobacter sp. nov.</title>
        <authorList>
            <person name="Liu S."/>
        </authorList>
    </citation>
    <scope>NUCLEOTIDE SEQUENCE [LARGE SCALE GENOMIC DNA]</scope>
    <source>
        <strain evidence="9 10">E918</strain>
    </source>
</reference>
<feature type="transmembrane region" description="Helical" evidence="7">
    <location>
        <begin position="548"/>
        <end position="569"/>
    </location>
</feature>
<keyword evidence="5 7" id="KW-0472">Membrane</keyword>
<feature type="transmembrane region" description="Helical" evidence="7">
    <location>
        <begin position="134"/>
        <end position="154"/>
    </location>
</feature>
<dbReference type="InterPro" id="IPR035681">
    <property type="entry name" value="ComA-like_MBL"/>
</dbReference>
<keyword evidence="9" id="KW-0378">Hydrolase</keyword>
<accession>A0A7X6HBI2</accession>
<evidence type="ECO:0000256" key="2">
    <source>
        <dbReference type="ARBA" id="ARBA00022475"/>
    </source>
</evidence>
<feature type="transmembrane region" description="Helical" evidence="7">
    <location>
        <begin position="375"/>
        <end position="391"/>
    </location>
</feature>
<feature type="transmembrane region" description="Helical" evidence="7">
    <location>
        <begin position="101"/>
        <end position="122"/>
    </location>
</feature>
<feature type="transmembrane region" description="Helical" evidence="7">
    <location>
        <begin position="517"/>
        <end position="542"/>
    </location>
</feature>
<dbReference type="InterPro" id="IPR004477">
    <property type="entry name" value="ComEC_N"/>
</dbReference>
<dbReference type="SMART" id="SM00849">
    <property type="entry name" value="Lactamase_B"/>
    <property type="match status" value="1"/>
</dbReference>
<dbReference type="Gene3D" id="3.60.15.10">
    <property type="entry name" value="Ribonuclease Z/Hydroxyacylglutathione hydrolase-like"/>
    <property type="match status" value="1"/>
</dbReference>
<evidence type="ECO:0000256" key="4">
    <source>
        <dbReference type="ARBA" id="ARBA00022989"/>
    </source>
</evidence>
<feature type="region of interest" description="Disordered" evidence="6">
    <location>
        <begin position="27"/>
        <end position="46"/>
    </location>
</feature>
<evidence type="ECO:0000256" key="6">
    <source>
        <dbReference type="SAM" id="MobiDB-lite"/>
    </source>
</evidence>
<dbReference type="Pfam" id="PF03772">
    <property type="entry name" value="Competence"/>
    <property type="match status" value="1"/>
</dbReference>
<keyword evidence="3 7" id="KW-0812">Transmembrane</keyword>
<keyword evidence="4 7" id="KW-1133">Transmembrane helix</keyword>
<dbReference type="InterPro" id="IPR001279">
    <property type="entry name" value="Metallo-B-lactamas"/>
</dbReference>
<feature type="transmembrane region" description="Helical" evidence="7">
    <location>
        <begin position="421"/>
        <end position="442"/>
    </location>
</feature>
<evidence type="ECO:0000256" key="5">
    <source>
        <dbReference type="ARBA" id="ARBA00023136"/>
    </source>
</evidence>
<comment type="caution">
    <text evidence="9">The sequence shown here is derived from an EMBL/GenBank/DDBJ whole genome shotgun (WGS) entry which is preliminary data.</text>
</comment>
<feature type="transmembrane region" description="Helical" evidence="7">
    <location>
        <begin position="489"/>
        <end position="510"/>
    </location>
</feature>
<dbReference type="GO" id="GO:0005886">
    <property type="term" value="C:plasma membrane"/>
    <property type="evidence" value="ECO:0007669"/>
    <property type="project" value="UniProtKB-SubCell"/>
</dbReference>
<feature type="transmembrane region" description="Helical" evidence="7">
    <location>
        <begin position="398"/>
        <end position="415"/>
    </location>
</feature>
<organism evidence="9 10">
    <name type="scientific">Arthrobacter mobilis</name>
    <dbReference type="NCBI Taxonomy" id="2724944"/>
    <lineage>
        <taxon>Bacteria</taxon>
        <taxon>Bacillati</taxon>
        <taxon>Actinomycetota</taxon>
        <taxon>Actinomycetes</taxon>
        <taxon>Micrococcales</taxon>
        <taxon>Micrococcaceae</taxon>
        <taxon>Arthrobacter</taxon>
    </lineage>
</organism>
<keyword evidence="10" id="KW-1185">Reference proteome</keyword>
<keyword evidence="2" id="KW-1003">Cell membrane</keyword>
<feature type="transmembrane region" description="Helical" evidence="7">
    <location>
        <begin position="325"/>
        <end position="346"/>
    </location>
</feature>
<evidence type="ECO:0000259" key="8">
    <source>
        <dbReference type="SMART" id="SM00849"/>
    </source>
</evidence>
<feature type="transmembrane region" description="Helical" evidence="7">
    <location>
        <begin position="353"/>
        <end position="369"/>
    </location>
</feature>
<dbReference type="GO" id="GO:0016787">
    <property type="term" value="F:hydrolase activity"/>
    <property type="evidence" value="ECO:0007669"/>
    <property type="project" value="UniProtKB-KW"/>
</dbReference>
<dbReference type="AlphaFoldDB" id="A0A7X6HBI2"/>
<evidence type="ECO:0000256" key="7">
    <source>
        <dbReference type="SAM" id="Phobius"/>
    </source>
</evidence>
<evidence type="ECO:0000313" key="9">
    <source>
        <dbReference type="EMBL" id="NKX54041.1"/>
    </source>
</evidence>
<gene>
    <name evidence="9" type="ORF">HGG74_05685</name>
</gene>
<proteinExistence type="predicted"/>